<dbReference type="STRING" id="645134.A0A0L0HV79"/>
<dbReference type="GO" id="GO:0051315">
    <property type="term" value="P:attachment of mitotic spindle microtubules to kinetochore"/>
    <property type="evidence" value="ECO:0007669"/>
    <property type="project" value="TreeGrafter"/>
</dbReference>
<dbReference type="InParanoid" id="A0A0L0HV79"/>
<reference evidence="3 4" key="1">
    <citation type="submission" date="2009-08" db="EMBL/GenBank/DDBJ databases">
        <title>The Genome Sequence of Spizellomyces punctatus strain DAOM BR117.</title>
        <authorList>
            <consortium name="The Broad Institute Genome Sequencing Platform"/>
            <person name="Russ C."/>
            <person name="Cuomo C."/>
            <person name="Shea T."/>
            <person name="Young S.K."/>
            <person name="Zeng Q."/>
            <person name="Koehrsen M."/>
            <person name="Haas B."/>
            <person name="Borodovsky M."/>
            <person name="Guigo R."/>
            <person name="Alvarado L."/>
            <person name="Berlin A."/>
            <person name="Bochicchio J."/>
            <person name="Borenstein D."/>
            <person name="Chapman S."/>
            <person name="Chen Z."/>
            <person name="Engels R."/>
            <person name="Freedman E."/>
            <person name="Gellesch M."/>
            <person name="Goldberg J."/>
            <person name="Griggs A."/>
            <person name="Gujja S."/>
            <person name="Heiman D."/>
            <person name="Hepburn T."/>
            <person name="Howarth C."/>
            <person name="Jen D."/>
            <person name="Larson L."/>
            <person name="Lewis B."/>
            <person name="Mehta T."/>
            <person name="Park D."/>
            <person name="Pearson M."/>
            <person name="Roberts A."/>
            <person name="Saif S."/>
            <person name="Shenoy N."/>
            <person name="Sisk P."/>
            <person name="Stolte C."/>
            <person name="Sykes S."/>
            <person name="Thomson T."/>
            <person name="Walk T."/>
            <person name="White J."/>
            <person name="Yandava C."/>
            <person name="Burger G."/>
            <person name="Gray M.W."/>
            <person name="Holland P.W.H."/>
            <person name="King N."/>
            <person name="Lang F.B.F."/>
            <person name="Roger A.J."/>
            <person name="Ruiz-Trillo I."/>
            <person name="Lander E."/>
            <person name="Nusbaum C."/>
        </authorList>
    </citation>
    <scope>NUCLEOTIDE SEQUENCE [LARGE SCALE GENOMIC DNA]</scope>
    <source>
        <strain evidence="3 4">DAOM BR117</strain>
    </source>
</reference>
<evidence type="ECO:0000256" key="1">
    <source>
        <dbReference type="SAM" id="Coils"/>
    </source>
</evidence>
<accession>A0A0L0HV79</accession>
<name>A0A0L0HV79_SPIPD</name>
<dbReference type="Proteomes" id="UP000053201">
    <property type="component" value="Unassembled WGS sequence"/>
</dbReference>
<protein>
    <recommendedName>
        <fullName evidence="2">Kinetochore protein Sos7 coiled-coil domain-containing protein</fullName>
    </recommendedName>
</protein>
<dbReference type="EMBL" id="KQ257450">
    <property type="protein sequence ID" value="KND05013.1"/>
    <property type="molecule type" value="Genomic_DNA"/>
</dbReference>
<dbReference type="InterPro" id="IPR048781">
    <property type="entry name" value="Sos7_CC"/>
</dbReference>
<dbReference type="RefSeq" id="XP_016613052.1">
    <property type="nucleotide sequence ID" value="XM_016749022.1"/>
</dbReference>
<keyword evidence="1" id="KW-0175">Coiled coil</keyword>
<dbReference type="eggNOG" id="ENOG502S6XI">
    <property type="taxonomic scope" value="Eukaryota"/>
</dbReference>
<dbReference type="GO" id="GO:0000776">
    <property type="term" value="C:kinetochore"/>
    <property type="evidence" value="ECO:0007669"/>
    <property type="project" value="InterPro"/>
</dbReference>
<dbReference type="OrthoDB" id="18959at2759"/>
<gene>
    <name evidence="3" type="ORF">SPPG_00694</name>
</gene>
<keyword evidence="4" id="KW-1185">Reference proteome</keyword>
<dbReference type="PANTHER" id="PTHR37329">
    <property type="entry name" value="KINETOCHORE PROTEIN SOS7"/>
    <property type="match status" value="1"/>
</dbReference>
<sequence>MFARPAALRLYEGSTMLSATTQSTPEETFESLLKFSTDVPTTSLWFQQLRQHWIAKYEEPDTDAEIALGKGTTFPDNDRTERLDIPALLRSQPKNVEAEFRFHEELFKKLKFTYVEQKAKEGFLKRVLDIPPKFPTDHEIEEMETRSAEKKNLLRAKKAAVRNMREEVDRLIESVYHGHAALLEQSQMATQLYDEYKQMDAELQELNSRQNPRTITIEEHERAVEEQAAAIAELEEQVNHWRSTLEYRQSKTKAVVEEVANLTPKRAEAEACAAEALRISKSKDPKLEELGIWYKEQIRLLKQLQGLKDIRHPSSSQVEIVYDLDGVSTCTLMLSFKRDAKSLSGWVLDAKFADIPYPCPIADLLHTANTYFTSLDDMLSLFTREIPLRVRNLVQREKEVEDVCAEYEGASYDPEARELIVHIDATGRIFVIRIGHGYPRDGGSALEVVGVEPRMMEVEETEDELAGWKTKIEKNEIAKLKDLVAILE</sequence>
<dbReference type="AlphaFoldDB" id="A0A0L0HV79"/>
<evidence type="ECO:0000313" key="3">
    <source>
        <dbReference type="EMBL" id="KND05013.1"/>
    </source>
</evidence>
<feature type="coiled-coil region" evidence="1">
    <location>
        <begin position="140"/>
        <end position="244"/>
    </location>
</feature>
<dbReference type="GeneID" id="27684406"/>
<dbReference type="PANTHER" id="PTHR37329:SF1">
    <property type="entry name" value="KINETOCHORE PROTEIN SOS7"/>
    <property type="match status" value="1"/>
</dbReference>
<dbReference type="InterPro" id="IPR037475">
    <property type="entry name" value="Sos7"/>
</dbReference>
<proteinExistence type="predicted"/>
<feature type="domain" description="Kinetochore protein Sos7 coiled-coil" evidence="2">
    <location>
        <begin position="105"/>
        <end position="177"/>
    </location>
</feature>
<organism evidence="3 4">
    <name type="scientific">Spizellomyces punctatus (strain DAOM BR117)</name>
    <dbReference type="NCBI Taxonomy" id="645134"/>
    <lineage>
        <taxon>Eukaryota</taxon>
        <taxon>Fungi</taxon>
        <taxon>Fungi incertae sedis</taxon>
        <taxon>Chytridiomycota</taxon>
        <taxon>Chytridiomycota incertae sedis</taxon>
        <taxon>Chytridiomycetes</taxon>
        <taxon>Spizellomycetales</taxon>
        <taxon>Spizellomycetaceae</taxon>
        <taxon>Spizellomyces</taxon>
    </lineage>
</organism>
<dbReference type="GO" id="GO:0034501">
    <property type="term" value="P:protein localization to kinetochore"/>
    <property type="evidence" value="ECO:0007669"/>
    <property type="project" value="InterPro"/>
</dbReference>
<evidence type="ECO:0000313" key="4">
    <source>
        <dbReference type="Proteomes" id="UP000053201"/>
    </source>
</evidence>
<dbReference type="Pfam" id="PF20882">
    <property type="entry name" value="Sos7"/>
    <property type="match status" value="1"/>
</dbReference>
<dbReference type="VEuPathDB" id="FungiDB:SPPG_00694"/>
<evidence type="ECO:0000259" key="2">
    <source>
        <dbReference type="Pfam" id="PF20882"/>
    </source>
</evidence>